<feature type="signal peptide" evidence="2">
    <location>
        <begin position="1"/>
        <end position="23"/>
    </location>
</feature>
<keyword evidence="1 2" id="KW-0732">Signal</keyword>
<feature type="domain" description="M23ase beta-sheet core" evidence="3">
    <location>
        <begin position="186"/>
        <end position="280"/>
    </location>
</feature>
<dbReference type="OrthoDB" id="9815245at2"/>
<dbReference type="Gene3D" id="2.70.70.10">
    <property type="entry name" value="Glucose Permease (Domain IIA)"/>
    <property type="match status" value="1"/>
</dbReference>
<gene>
    <name evidence="4" type="ORF">DFE_0548</name>
</gene>
<keyword evidence="5" id="KW-1185">Reference proteome</keyword>
<proteinExistence type="predicted"/>
<dbReference type="RefSeq" id="WP_126376387.1">
    <property type="nucleotide sequence ID" value="NZ_AP017378.1"/>
</dbReference>
<dbReference type="InterPro" id="IPR016047">
    <property type="entry name" value="M23ase_b-sheet_dom"/>
</dbReference>
<evidence type="ECO:0000256" key="1">
    <source>
        <dbReference type="ARBA" id="ARBA00022729"/>
    </source>
</evidence>
<accession>A0A2Z6AVK9</accession>
<dbReference type="PANTHER" id="PTHR21666">
    <property type="entry name" value="PEPTIDASE-RELATED"/>
    <property type="match status" value="1"/>
</dbReference>
<dbReference type="PANTHER" id="PTHR21666:SF289">
    <property type="entry name" value="L-ALA--D-GLU ENDOPEPTIDASE"/>
    <property type="match status" value="1"/>
</dbReference>
<evidence type="ECO:0000259" key="3">
    <source>
        <dbReference type="Pfam" id="PF01551"/>
    </source>
</evidence>
<dbReference type="CDD" id="cd12797">
    <property type="entry name" value="M23_peptidase"/>
    <property type="match status" value="1"/>
</dbReference>
<dbReference type="EMBL" id="AP017378">
    <property type="protein sequence ID" value="BBD07274.1"/>
    <property type="molecule type" value="Genomic_DNA"/>
</dbReference>
<dbReference type="InterPro" id="IPR050570">
    <property type="entry name" value="Cell_wall_metabolism_enzyme"/>
</dbReference>
<feature type="chain" id="PRO_5016339782" evidence="2">
    <location>
        <begin position="24"/>
        <end position="290"/>
    </location>
</feature>
<dbReference type="FunFam" id="2.70.70.10:FF:000019">
    <property type="entry name" value="M23 family peptidase"/>
    <property type="match status" value="1"/>
</dbReference>
<evidence type="ECO:0000313" key="4">
    <source>
        <dbReference type="EMBL" id="BBD07274.1"/>
    </source>
</evidence>
<dbReference type="GO" id="GO:0004222">
    <property type="term" value="F:metalloendopeptidase activity"/>
    <property type="evidence" value="ECO:0007669"/>
    <property type="project" value="TreeGrafter"/>
</dbReference>
<dbReference type="AlphaFoldDB" id="A0A2Z6AVK9"/>
<protein>
    <submittedName>
        <fullName evidence="4">Peptidase M23</fullName>
    </submittedName>
</protein>
<name>A0A2Z6AVK9_9BACT</name>
<evidence type="ECO:0000313" key="5">
    <source>
        <dbReference type="Proteomes" id="UP000269883"/>
    </source>
</evidence>
<dbReference type="InterPro" id="IPR011055">
    <property type="entry name" value="Dup_hybrid_motif"/>
</dbReference>
<organism evidence="4 5">
    <name type="scientific">Desulfovibrio ferrophilus</name>
    <dbReference type="NCBI Taxonomy" id="241368"/>
    <lineage>
        <taxon>Bacteria</taxon>
        <taxon>Pseudomonadati</taxon>
        <taxon>Thermodesulfobacteriota</taxon>
        <taxon>Desulfovibrionia</taxon>
        <taxon>Desulfovibrionales</taxon>
        <taxon>Desulfovibrionaceae</taxon>
        <taxon>Desulfovibrio</taxon>
    </lineage>
</organism>
<evidence type="ECO:0000256" key="2">
    <source>
        <dbReference type="SAM" id="SignalP"/>
    </source>
</evidence>
<dbReference type="KEGG" id="dfl:DFE_0548"/>
<dbReference type="Proteomes" id="UP000269883">
    <property type="component" value="Chromosome"/>
</dbReference>
<dbReference type="SUPFAM" id="SSF51261">
    <property type="entry name" value="Duplicated hybrid motif"/>
    <property type="match status" value="1"/>
</dbReference>
<sequence>MFIFRAALCLLLMLLTMTSAVWAGVRLECPDKVSQGEPFYVRVVSDEPVEIVRLFWGPMTVDATVRSEAGAWVALAMLGTGSMAKPGIGQVKASIQGSDGPRELTRAVRITSRKFAEQRLKVAKKMVNLSQAQLDRHYREKARVKKAMADISPERFWNGQFLRPIPGGISSTYGLRRIFNGEPRKPHAGVDFRGKKGTPIKAVAPGEVVLTGSHYFSGNVVYVDHGLGVVSVYCHLSAIDVAEGQFVSAGQVLGKVGSTGRVTGPHLHFGLSVLGQYVDPMPLIEGRITP</sequence>
<reference evidence="4 5" key="1">
    <citation type="journal article" date="2018" name="Sci. Adv.">
        <title>Multi-heme cytochromes provide a pathway for survival in energy-limited environments.</title>
        <authorList>
            <person name="Deng X."/>
            <person name="Dohmae N."/>
            <person name="Nealson K.H."/>
            <person name="Hashimoto K."/>
            <person name="Okamoto A."/>
        </authorList>
    </citation>
    <scope>NUCLEOTIDE SEQUENCE [LARGE SCALE GENOMIC DNA]</scope>
    <source>
        <strain evidence="4 5">IS5</strain>
    </source>
</reference>
<dbReference type="Pfam" id="PF01551">
    <property type="entry name" value="Peptidase_M23"/>
    <property type="match status" value="1"/>
</dbReference>